<feature type="chain" id="PRO_5012459378" evidence="4">
    <location>
        <begin position="27"/>
        <end position="573"/>
    </location>
</feature>
<feature type="signal peptide" evidence="4">
    <location>
        <begin position="1"/>
        <end position="26"/>
    </location>
</feature>
<accession>A0A1T4WH23</accession>
<dbReference type="Gene3D" id="3.40.50.410">
    <property type="entry name" value="von Willebrand factor, type A domain"/>
    <property type="match status" value="1"/>
</dbReference>
<evidence type="ECO:0000256" key="4">
    <source>
        <dbReference type="SAM" id="SignalP"/>
    </source>
</evidence>
<dbReference type="InterPro" id="IPR008984">
    <property type="entry name" value="SMAD_FHA_dom_sf"/>
</dbReference>
<dbReference type="SMART" id="SM00240">
    <property type="entry name" value="FHA"/>
    <property type="match status" value="1"/>
</dbReference>
<dbReference type="Pfam" id="PF00498">
    <property type="entry name" value="FHA"/>
    <property type="match status" value="1"/>
</dbReference>
<dbReference type="CDD" id="cd00060">
    <property type="entry name" value="FHA"/>
    <property type="match status" value="1"/>
</dbReference>
<evidence type="ECO:0000259" key="5">
    <source>
        <dbReference type="PROSITE" id="PS50006"/>
    </source>
</evidence>
<evidence type="ECO:0000256" key="2">
    <source>
        <dbReference type="PROSITE-ProRule" id="PRU00182"/>
    </source>
</evidence>
<evidence type="ECO:0000256" key="3">
    <source>
        <dbReference type="SAM" id="Phobius"/>
    </source>
</evidence>
<keyword evidence="7" id="KW-1185">Reference proteome</keyword>
<dbReference type="Pfam" id="PF13519">
    <property type="entry name" value="VWA_2"/>
    <property type="match status" value="1"/>
</dbReference>
<feature type="domain" description="FHA" evidence="5">
    <location>
        <begin position="500"/>
        <end position="550"/>
    </location>
</feature>
<protein>
    <submittedName>
        <fullName evidence="6">von Willebrand factor type A domain-containing protein</fullName>
    </submittedName>
</protein>
<proteinExistence type="predicted"/>
<keyword evidence="1 4" id="KW-0732">Signal</keyword>
<dbReference type="Gene3D" id="2.60.40.1220">
    <property type="match status" value="1"/>
</dbReference>
<evidence type="ECO:0000313" key="6">
    <source>
        <dbReference type="EMBL" id="SKA76469.1"/>
    </source>
</evidence>
<name>A0A1T4WH23_9FIRM</name>
<dbReference type="SUPFAM" id="SSF53300">
    <property type="entry name" value="vWA-like"/>
    <property type="match status" value="1"/>
</dbReference>
<dbReference type="InterPro" id="IPR002035">
    <property type="entry name" value="VWF_A"/>
</dbReference>
<feature type="transmembrane region" description="Helical" evidence="3">
    <location>
        <begin position="425"/>
        <end position="446"/>
    </location>
</feature>
<dbReference type="InterPro" id="IPR014755">
    <property type="entry name" value="Cu-Rt/internalin_Ig-like"/>
</dbReference>
<dbReference type="AlphaFoldDB" id="A0A1T4WH23"/>
<dbReference type="STRING" id="745368.SAMN02745178_00601"/>
<keyword evidence="3" id="KW-1133">Transmembrane helix</keyword>
<organism evidence="6 7">
    <name type="scientific">Gemmiger formicilis</name>
    <dbReference type="NCBI Taxonomy" id="745368"/>
    <lineage>
        <taxon>Bacteria</taxon>
        <taxon>Bacillati</taxon>
        <taxon>Bacillota</taxon>
        <taxon>Clostridia</taxon>
        <taxon>Eubacteriales</taxon>
        <taxon>Gemmiger</taxon>
    </lineage>
</organism>
<dbReference type="GeneID" id="93337092"/>
<dbReference type="Gene3D" id="2.60.200.20">
    <property type="match status" value="1"/>
</dbReference>
<dbReference type="PROSITE" id="PS50889">
    <property type="entry name" value="S4"/>
    <property type="match status" value="1"/>
</dbReference>
<keyword evidence="3" id="KW-0812">Transmembrane</keyword>
<dbReference type="Proteomes" id="UP000190286">
    <property type="component" value="Unassembled WGS sequence"/>
</dbReference>
<dbReference type="EMBL" id="FUYF01000002">
    <property type="protein sequence ID" value="SKA76469.1"/>
    <property type="molecule type" value="Genomic_DNA"/>
</dbReference>
<evidence type="ECO:0000313" key="7">
    <source>
        <dbReference type="Proteomes" id="UP000190286"/>
    </source>
</evidence>
<dbReference type="InterPro" id="IPR000253">
    <property type="entry name" value="FHA_dom"/>
</dbReference>
<sequence>MRQHKLWLCTLLVLLLAALGAFGAAAETTVGMSGAGSFKMEQVYVNVPELDVYFYALDGNGNSYSPIKVQAAGPELTLGDRRLEVRSVAAASDPICYILALDNSKSIAPSEFYTMLGGVRKLINAMGDDDQLMLYTTAGSTECVLPATSDKNLMYKTLGSIKQVEGSMDTARLISAVYSELQSDYQALAPRKAAMIVTDAGQVLTNMALFATLASDVSDQIGMAAYIYLMTDRPGAFETLESAADGRLVLCEASTLGDELKKKQEYFATALEIKTEVPESLYGERLETLTLAMPQLGSAIRSSQTVYMGYRLAKPQVTKVETLRRDKLRLTFNQPINENANKPQLYEVRSKDIWNWRVQVKSVTISEDARTADLEIEPLYKGDYTVALNRVSGKMSAANVSSSRDTATFKVVVWPRDRAFYFARFRGPLLIAAVLLLVLLGSWWGVRRRDRAAEQEAEAEHLLAGAGEPDALPRRWVTLFWSQRSSIAESRWAGMVESSLIIGSDAAQCDLCLPDRKVSPQHCVLAAQGDALLVQPLSDRAKVYVNGERIDGEHRLQNNDTLRIGKTTVRLVL</sequence>
<evidence type="ECO:0000256" key="1">
    <source>
        <dbReference type="ARBA" id="ARBA00022729"/>
    </source>
</evidence>
<dbReference type="GO" id="GO:0003723">
    <property type="term" value="F:RNA binding"/>
    <property type="evidence" value="ECO:0007669"/>
    <property type="project" value="UniProtKB-KW"/>
</dbReference>
<keyword evidence="2" id="KW-0694">RNA-binding</keyword>
<dbReference type="InterPro" id="IPR036465">
    <property type="entry name" value="vWFA_dom_sf"/>
</dbReference>
<keyword evidence="3" id="KW-0472">Membrane</keyword>
<gene>
    <name evidence="6" type="ORF">SAMN02745178_00601</name>
</gene>
<reference evidence="6 7" key="1">
    <citation type="submission" date="2017-02" db="EMBL/GenBank/DDBJ databases">
        <authorList>
            <person name="Peterson S.W."/>
        </authorList>
    </citation>
    <scope>NUCLEOTIDE SEQUENCE [LARGE SCALE GENOMIC DNA]</scope>
    <source>
        <strain evidence="6 7">ATCC 27749</strain>
    </source>
</reference>
<dbReference type="RefSeq" id="WP_078783608.1">
    <property type="nucleotide sequence ID" value="NZ_FUYF01000002.1"/>
</dbReference>
<dbReference type="OrthoDB" id="5242544at2"/>
<dbReference type="PROSITE" id="PS50006">
    <property type="entry name" value="FHA_DOMAIN"/>
    <property type="match status" value="1"/>
</dbReference>
<dbReference type="SUPFAM" id="SSF49879">
    <property type="entry name" value="SMAD/FHA domain"/>
    <property type="match status" value="1"/>
</dbReference>